<evidence type="ECO:0000256" key="8">
    <source>
        <dbReference type="RuleBase" id="RU079119"/>
    </source>
</evidence>
<dbReference type="AlphaFoldDB" id="A0A1J4KM30"/>
<dbReference type="OrthoDB" id="9909019at2759"/>
<reference evidence="10" key="1">
    <citation type="submission" date="2016-10" db="EMBL/GenBank/DDBJ databases">
        <authorList>
            <person name="Benchimol M."/>
            <person name="Almeida L.G."/>
            <person name="Vasconcelos A.T."/>
            <person name="Perreira-Neves A."/>
            <person name="Rosa I.A."/>
            <person name="Tasca T."/>
            <person name="Bogo M.R."/>
            <person name="de Souza W."/>
        </authorList>
    </citation>
    <scope>NUCLEOTIDE SEQUENCE [LARGE SCALE GENOMIC DNA]</scope>
    <source>
        <strain evidence="10">K</strain>
    </source>
</reference>
<evidence type="ECO:0000313" key="11">
    <source>
        <dbReference type="Proteomes" id="UP000179807"/>
    </source>
</evidence>
<evidence type="ECO:0000256" key="4">
    <source>
        <dbReference type="ARBA" id="ARBA00022989"/>
    </source>
</evidence>
<proteinExistence type="inferred from homology"/>
<keyword evidence="2 8" id="KW-0808">Transferase</keyword>
<dbReference type="VEuPathDB" id="TrichDB:TRFO_19884"/>
<name>A0A1J4KM30_9EUKA</name>
<dbReference type="GO" id="GO:0005794">
    <property type="term" value="C:Golgi apparatus"/>
    <property type="evidence" value="ECO:0007669"/>
    <property type="project" value="TreeGrafter"/>
</dbReference>
<dbReference type="PROSITE" id="PS50216">
    <property type="entry name" value="DHHC"/>
    <property type="match status" value="1"/>
</dbReference>
<evidence type="ECO:0000256" key="2">
    <source>
        <dbReference type="ARBA" id="ARBA00022679"/>
    </source>
</evidence>
<keyword evidence="3 8" id="KW-0812">Transmembrane</keyword>
<evidence type="ECO:0000256" key="7">
    <source>
        <dbReference type="ARBA" id="ARBA00038298"/>
    </source>
</evidence>
<comment type="subcellular location">
    <subcellularLocation>
        <location evidence="1">Membrane</location>
        <topology evidence="1">Multi-pass membrane protein</topology>
    </subcellularLocation>
</comment>
<gene>
    <name evidence="10" type="ORF">TRFO_19884</name>
</gene>
<dbReference type="GO" id="GO:0019706">
    <property type="term" value="F:protein-cysteine S-palmitoyltransferase activity"/>
    <property type="evidence" value="ECO:0007669"/>
    <property type="project" value="UniProtKB-EC"/>
</dbReference>
<comment type="caution">
    <text evidence="10">The sequence shown here is derived from an EMBL/GenBank/DDBJ whole genome shotgun (WGS) entry which is preliminary data.</text>
</comment>
<evidence type="ECO:0000256" key="3">
    <source>
        <dbReference type="ARBA" id="ARBA00022692"/>
    </source>
</evidence>
<comment type="domain">
    <text evidence="8">The DHHC domain is required for palmitoyltransferase activity.</text>
</comment>
<dbReference type="EC" id="2.3.1.225" evidence="8"/>
<dbReference type="EMBL" id="MLAK01000603">
    <property type="protein sequence ID" value="OHT10750.1"/>
    <property type="molecule type" value="Genomic_DNA"/>
</dbReference>
<feature type="domain" description="Palmitoyltransferase DHHC" evidence="9">
    <location>
        <begin position="84"/>
        <end position="203"/>
    </location>
</feature>
<comment type="catalytic activity">
    <reaction evidence="8">
        <text>L-cysteinyl-[protein] + hexadecanoyl-CoA = S-hexadecanoyl-L-cysteinyl-[protein] + CoA</text>
        <dbReference type="Rhea" id="RHEA:36683"/>
        <dbReference type="Rhea" id="RHEA-COMP:10131"/>
        <dbReference type="Rhea" id="RHEA-COMP:11032"/>
        <dbReference type="ChEBI" id="CHEBI:29950"/>
        <dbReference type="ChEBI" id="CHEBI:57287"/>
        <dbReference type="ChEBI" id="CHEBI:57379"/>
        <dbReference type="ChEBI" id="CHEBI:74151"/>
        <dbReference type="EC" id="2.3.1.225"/>
    </reaction>
</comment>
<feature type="transmembrane region" description="Helical" evidence="8">
    <location>
        <begin position="46"/>
        <end position="64"/>
    </location>
</feature>
<dbReference type="GeneID" id="94835774"/>
<protein>
    <recommendedName>
        <fullName evidence="8">Palmitoyltransferase</fullName>
        <ecNumber evidence="8">2.3.1.225</ecNumber>
    </recommendedName>
</protein>
<sequence length="277" mass="32750">MFQYDALPKNQISHGYRPLMVMIHLVAALIYPFTETRFTKSFFGNDMLYYFFNFILWSISANLFNSCCTSPGFVQEDSGNPSDFFCKHCNIHIPIRAAHCKSCNRCVIRRDHHCPWTGQCIGRDNHFSFWLWLLSEIILMGFVIFDCFASLLEPISFLNWFYRYFFNIVALPFMCFDMFMVASLFIGHTVMALNNITTWEIARRNSISYLEIYPVTMNPFNKGKWNNFVEFARMKSRKITWDSIEKPKLSDFTEENEMFQLNLMNSLFRTYAKLGLN</sequence>
<dbReference type="Pfam" id="PF01529">
    <property type="entry name" value="DHHC"/>
    <property type="match status" value="1"/>
</dbReference>
<evidence type="ECO:0000313" key="10">
    <source>
        <dbReference type="EMBL" id="OHT10750.1"/>
    </source>
</evidence>
<feature type="transmembrane region" description="Helical" evidence="8">
    <location>
        <begin position="129"/>
        <end position="152"/>
    </location>
</feature>
<dbReference type="GO" id="GO:0016020">
    <property type="term" value="C:membrane"/>
    <property type="evidence" value="ECO:0007669"/>
    <property type="project" value="UniProtKB-SubCell"/>
</dbReference>
<dbReference type="Proteomes" id="UP000179807">
    <property type="component" value="Unassembled WGS sequence"/>
</dbReference>
<evidence type="ECO:0000256" key="1">
    <source>
        <dbReference type="ARBA" id="ARBA00004141"/>
    </source>
</evidence>
<evidence type="ECO:0000259" key="9">
    <source>
        <dbReference type="Pfam" id="PF01529"/>
    </source>
</evidence>
<dbReference type="InterPro" id="IPR001594">
    <property type="entry name" value="Palmitoyltrfase_DHHC"/>
</dbReference>
<dbReference type="RefSeq" id="XP_068363886.1">
    <property type="nucleotide sequence ID" value="XM_068501070.1"/>
</dbReference>
<evidence type="ECO:0000256" key="6">
    <source>
        <dbReference type="ARBA" id="ARBA00023315"/>
    </source>
</evidence>
<accession>A0A1J4KM30</accession>
<keyword evidence="6 8" id="KW-0012">Acyltransferase</keyword>
<keyword evidence="4 8" id="KW-1133">Transmembrane helix</keyword>
<dbReference type="PANTHER" id="PTHR22883">
    <property type="entry name" value="ZINC FINGER DHHC DOMAIN CONTAINING PROTEIN"/>
    <property type="match status" value="1"/>
</dbReference>
<dbReference type="PANTHER" id="PTHR22883:SF23">
    <property type="entry name" value="PALMITOYLTRANSFERASE ZDHHC6"/>
    <property type="match status" value="1"/>
</dbReference>
<feature type="transmembrane region" description="Helical" evidence="8">
    <location>
        <begin position="164"/>
        <end position="186"/>
    </location>
</feature>
<dbReference type="InterPro" id="IPR039859">
    <property type="entry name" value="PFA4/ZDH16/20/ERF2-like"/>
</dbReference>
<dbReference type="GO" id="GO:0006612">
    <property type="term" value="P:protein targeting to membrane"/>
    <property type="evidence" value="ECO:0007669"/>
    <property type="project" value="TreeGrafter"/>
</dbReference>
<evidence type="ECO:0000256" key="5">
    <source>
        <dbReference type="ARBA" id="ARBA00023136"/>
    </source>
</evidence>
<keyword evidence="5 8" id="KW-0472">Membrane</keyword>
<dbReference type="GO" id="GO:0005783">
    <property type="term" value="C:endoplasmic reticulum"/>
    <property type="evidence" value="ECO:0007669"/>
    <property type="project" value="TreeGrafter"/>
</dbReference>
<feature type="transmembrane region" description="Helical" evidence="8">
    <location>
        <begin position="15"/>
        <end position="34"/>
    </location>
</feature>
<organism evidence="10 11">
    <name type="scientific">Tritrichomonas foetus</name>
    <dbReference type="NCBI Taxonomy" id="1144522"/>
    <lineage>
        <taxon>Eukaryota</taxon>
        <taxon>Metamonada</taxon>
        <taxon>Parabasalia</taxon>
        <taxon>Tritrichomonadida</taxon>
        <taxon>Tritrichomonadidae</taxon>
        <taxon>Tritrichomonas</taxon>
    </lineage>
</organism>
<comment type="similarity">
    <text evidence="7">Belongs to the DHHC palmitoyltransferase family. PFA5 subfamily.</text>
</comment>
<keyword evidence="11" id="KW-1185">Reference proteome</keyword>